<dbReference type="EMBL" id="AAKN02046821">
    <property type="status" value="NOT_ANNOTATED_CDS"/>
    <property type="molecule type" value="Genomic_DNA"/>
</dbReference>
<reference evidence="13" key="1">
    <citation type="journal article" date="2011" name="Nature">
        <title>A high-resolution map of human evolutionary constraint using 29 mammals.</title>
        <authorList>
            <person name="Lindblad-Toh K."/>
            <person name="Garber M."/>
            <person name="Zuk O."/>
            <person name="Lin M.F."/>
            <person name="Parker B.J."/>
            <person name="Washietl S."/>
            <person name="Kheradpour P."/>
            <person name="Ernst J."/>
            <person name="Jordan G."/>
            <person name="Mauceli E."/>
            <person name="Ward L.D."/>
            <person name="Lowe C.B."/>
            <person name="Holloway A.K."/>
            <person name="Clamp M."/>
            <person name="Gnerre S."/>
            <person name="Alfoldi J."/>
            <person name="Beal K."/>
            <person name="Chang J."/>
            <person name="Clawson H."/>
            <person name="Cuff J."/>
            <person name="Di Palma F."/>
            <person name="Fitzgerald S."/>
            <person name="Flicek P."/>
            <person name="Guttman M."/>
            <person name="Hubisz M.J."/>
            <person name="Jaffe D.B."/>
            <person name="Jungreis I."/>
            <person name="Kent W.J."/>
            <person name="Kostka D."/>
            <person name="Lara M."/>
            <person name="Martins A.L."/>
            <person name="Massingham T."/>
            <person name="Moltke I."/>
            <person name="Raney B.J."/>
            <person name="Rasmussen M.D."/>
            <person name="Robinson J."/>
            <person name="Stark A."/>
            <person name="Vilella A.J."/>
            <person name="Wen J."/>
            <person name="Xie X."/>
            <person name="Zody M.C."/>
            <person name="Baldwin J."/>
            <person name="Bloom T."/>
            <person name="Chin C.W."/>
            <person name="Heiman D."/>
            <person name="Nicol R."/>
            <person name="Nusbaum C."/>
            <person name="Young S."/>
            <person name="Wilkinson J."/>
            <person name="Worley K.C."/>
            <person name="Kovar C.L."/>
            <person name="Muzny D.M."/>
            <person name="Gibbs R.A."/>
            <person name="Cree A."/>
            <person name="Dihn H.H."/>
            <person name="Fowler G."/>
            <person name="Jhangiani S."/>
            <person name="Joshi V."/>
            <person name="Lee S."/>
            <person name="Lewis L.R."/>
            <person name="Nazareth L.V."/>
            <person name="Okwuonu G."/>
            <person name="Santibanez J."/>
            <person name="Warren W.C."/>
            <person name="Mardis E.R."/>
            <person name="Weinstock G.M."/>
            <person name="Wilson R.K."/>
            <person name="Delehaunty K."/>
            <person name="Dooling D."/>
            <person name="Fronik C."/>
            <person name="Fulton L."/>
            <person name="Fulton B."/>
            <person name="Graves T."/>
            <person name="Minx P."/>
            <person name="Sodergren E."/>
            <person name="Birney E."/>
            <person name="Margulies E.H."/>
            <person name="Herrero J."/>
            <person name="Green E.D."/>
            <person name="Haussler D."/>
            <person name="Siepel A."/>
            <person name="Goldman N."/>
            <person name="Pollard K.S."/>
            <person name="Pedersen J.S."/>
            <person name="Lander E.S."/>
            <person name="Kellis M."/>
        </authorList>
    </citation>
    <scope>NUCLEOTIDE SEQUENCE [LARGE SCALE GENOMIC DNA]</scope>
    <source>
        <strain evidence="13">2N</strain>
    </source>
</reference>
<dbReference type="InterPro" id="IPR000301">
    <property type="entry name" value="Tetraspanin_animals"/>
</dbReference>
<feature type="transmembrane region" description="Helical" evidence="11">
    <location>
        <begin position="56"/>
        <end position="78"/>
    </location>
</feature>
<keyword evidence="13" id="KW-1185">Reference proteome</keyword>
<keyword evidence="4 11" id="KW-0812">Transmembrane</keyword>
<dbReference type="FunFam" id="1.10.1450.10:FF:000021">
    <property type="entry name" value="Tetraspanin"/>
    <property type="match status" value="1"/>
</dbReference>
<dbReference type="CTD" id="3732"/>
<reference evidence="12" key="3">
    <citation type="submission" date="2025-09" db="UniProtKB">
        <authorList>
            <consortium name="Ensembl"/>
        </authorList>
    </citation>
    <scope>IDENTIFICATION</scope>
    <source>
        <strain evidence="12">2N</strain>
    </source>
</reference>
<evidence type="ECO:0000256" key="5">
    <source>
        <dbReference type="ARBA" id="ARBA00022989"/>
    </source>
</evidence>
<name>H0W0Q9_CAVPO</name>
<evidence type="ECO:0000256" key="7">
    <source>
        <dbReference type="ARBA" id="ARBA00023139"/>
    </source>
</evidence>
<dbReference type="eggNOG" id="KOG3882">
    <property type="taxonomic scope" value="Eukaryota"/>
</dbReference>
<dbReference type="AlphaFoldDB" id="H0W0Q9"/>
<organism evidence="12 13">
    <name type="scientific">Cavia porcellus</name>
    <name type="common">Guinea pig</name>
    <dbReference type="NCBI Taxonomy" id="10141"/>
    <lineage>
        <taxon>Eukaryota</taxon>
        <taxon>Metazoa</taxon>
        <taxon>Chordata</taxon>
        <taxon>Craniata</taxon>
        <taxon>Vertebrata</taxon>
        <taxon>Euteleostomi</taxon>
        <taxon>Mammalia</taxon>
        <taxon>Eutheria</taxon>
        <taxon>Euarchontoglires</taxon>
        <taxon>Glires</taxon>
        <taxon>Rodentia</taxon>
        <taxon>Hystricomorpha</taxon>
        <taxon>Caviidae</taxon>
        <taxon>Cavia</taxon>
    </lineage>
</organism>
<dbReference type="InterPro" id="IPR008952">
    <property type="entry name" value="Tetraspanin_EC2_sf"/>
</dbReference>
<gene>
    <name evidence="12" type="primary">CD82</name>
</gene>
<comment type="subcellular location">
    <subcellularLocation>
        <location evidence="1">Cell membrane</location>
        <topology evidence="1">Multi-pass membrane protein</topology>
    </subcellularLocation>
    <subcellularLocation>
        <location evidence="11">Membrane</location>
        <topology evidence="11">Multi-pass membrane protein</topology>
    </subcellularLocation>
</comment>
<keyword evidence="5 11" id="KW-1133">Transmembrane helix</keyword>
<evidence type="ECO:0000256" key="3">
    <source>
        <dbReference type="ARBA" id="ARBA00022475"/>
    </source>
</evidence>
<dbReference type="InterPro" id="IPR018499">
    <property type="entry name" value="Tetraspanin/Peripherin"/>
</dbReference>
<dbReference type="OMA" id="TTEHAWD"/>
<dbReference type="GeneTree" id="ENSGT00940000158481"/>
<keyword evidence="8" id="KW-0325">Glycoprotein</keyword>
<dbReference type="InterPro" id="IPR018503">
    <property type="entry name" value="Tetraspanin_CS"/>
</dbReference>
<protein>
    <recommendedName>
        <fullName evidence="11">Tetraspanin</fullName>
    </recommendedName>
</protein>
<dbReference type="GO" id="GO:0005886">
    <property type="term" value="C:plasma membrane"/>
    <property type="evidence" value="ECO:0007669"/>
    <property type="project" value="UniProtKB-SubCell"/>
</dbReference>
<evidence type="ECO:0000256" key="4">
    <source>
        <dbReference type="ARBA" id="ARBA00022692"/>
    </source>
</evidence>
<feature type="transmembrane region" description="Helical" evidence="11">
    <location>
        <begin position="85"/>
        <end position="108"/>
    </location>
</feature>
<dbReference type="PRINTS" id="PR00259">
    <property type="entry name" value="TMFOUR"/>
</dbReference>
<dbReference type="PANTHER" id="PTHR19282">
    <property type="entry name" value="TETRASPANIN"/>
    <property type="match status" value="1"/>
</dbReference>
<dbReference type="GeneID" id="100717805"/>
<accession>H0W0Q9</accession>
<dbReference type="KEGG" id="cpoc:100717805"/>
<keyword evidence="3" id="KW-1003">Cell membrane</keyword>
<dbReference type="Proteomes" id="UP000005447">
    <property type="component" value="Unassembled WGS sequence"/>
</dbReference>
<dbReference type="PANTHER" id="PTHR19282:SF44">
    <property type="entry name" value="CD82 ANTIGEN"/>
    <property type="match status" value="1"/>
</dbReference>
<keyword evidence="7" id="KW-0564">Palmitate</keyword>
<comment type="similarity">
    <text evidence="2 11">Belongs to the tetraspanin (TM4SF) family.</text>
</comment>
<dbReference type="RefSeq" id="XP_063083873.1">
    <property type="nucleotide sequence ID" value="XM_063227803.1"/>
</dbReference>
<keyword evidence="6 11" id="KW-0472">Membrane</keyword>
<evidence type="ECO:0000256" key="10">
    <source>
        <dbReference type="ARBA" id="ARBA00063840"/>
    </source>
</evidence>
<evidence type="ECO:0000256" key="8">
    <source>
        <dbReference type="ARBA" id="ARBA00023180"/>
    </source>
</evidence>
<proteinExistence type="inferred from homology"/>
<feature type="transmembrane region" description="Helical" evidence="11">
    <location>
        <begin position="12"/>
        <end position="36"/>
    </location>
</feature>
<dbReference type="PIRSF" id="PIRSF002419">
    <property type="entry name" value="Tetraspanin"/>
    <property type="match status" value="1"/>
</dbReference>
<evidence type="ECO:0000313" key="12">
    <source>
        <dbReference type="Ensembl" id="ENSCPOP00000016547.2"/>
    </source>
</evidence>
<evidence type="ECO:0000256" key="9">
    <source>
        <dbReference type="ARBA" id="ARBA00023288"/>
    </source>
</evidence>
<dbReference type="Ensembl" id="ENSCPOT00000020624.2">
    <property type="protein sequence ID" value="ENSCPOP00000016547.2"/>
    <property type="gene ID" value="ENSCPOG00000026415.2"/>
</dbReference>
<evidence type="ECO:0000256" key="1">
    <source>
        <dbReference type="ARBA" id="ARBA00004651"/>
    </source>
</evidence>
<dbReference type="HOGENOM" id="CLU_055524_4_1_1"/>
<dbReference type="OrthoDB" id="10016273at2759"/>
<dbReference type="Gene3D" id="1.10.1450.10">
    <property type="entry name" value="Tetraspanin"/>
    <property type="match status" value="1"/>
</dbReference>
<dbReference type="SUPFAM" id="SSF48652">
    <property type="entry name" value="Tetraspanin"/>
    <property type="match status" value="1"/>
</dbReference>
<dbReference type="CDD" id="cd03160">
    <property type="entry name" value="CD37_CD82_like_LEL"/>
    <property type="match status" value="1"/>
</dbReference>
<dbReference type="FunCoup" id="H0W0Q9">
    <property type="interactions" value="451"/>
</dbReference>
<evidence type="ECO:0000256" key="2">
    <source>
        <dbReference type="ARBA" id="ARBA00006840"/>
    </source>
</evidence>
<keyword evidence="9" id="KW-0449">Lipoprotein</keyword>
<feature type="transmembrane region" description="Helical" evidence="11">
    <location>
        <begin position="228"/>
        <end position="253"/>
    </location>
</feature>
<evidence type="ECO:0000256" key="11">
    <source>
        <dbReference type="RuleBase" id="RU361218"/>
    </source>
</evidence>
<dbReference type="VEuPathDB" id="HostDB:ENSCPOG00000026415"/>
<dbReference type="RefSeq" id="XP_003465167.1">
    <property type="nucleotide sequence ID" value="XM_003465119.5"/>
</dbReference>
<dbReference type="Bgee" id="ENSCPOG00000026415">
    <property type="expression patterns" value="Expressed in liver and 13 other cell types or tissues"/>
</dbReference>
<evidence type="ECO:0000256" key="6">
    <source>
        <dbReference type="ARBA" id="ARBA00023136"/>
    </source>
</evidence>
<reference evidence="12" key="2">
    <citation type="submission" date="2025-08" db="UniProtKB">
        <authorList>
            <consortium name="Ensembl"/>
        </authorList>
    </citation>
    <scope>IDENTIFICATION</scope>
    <source>
        <strain evidence="12">2N</strain>
    </source>
</reference>
<dbReference type="STRING" id="10141.ENSCPOP00000016547"/>
<dbReference type="PROSITE" id="PS00421">
    <property type="entry name" value="TM4_1"/>
    <property type="match status" value="1"/>
</dbReference>
<sequence>MGEACIKITKYLLFLFNLLFFILGAVILGFGVWILADRTSFISVLQTSYSSLQVGAYVFIAVGAVTMGMGFLGCLGAINEVRCLLGLYFAFLLLILIAQVVAGTLFYFNVGKLKEEMGTVVSGLIQNYNASGGDSLQEAWDYVQAQVRCCGWVSFTNWTENAALMNHSEIVYPCSCKDTSRGDSGLSEVKGFCTETLNTTQSGNNPDKWPVYKEGCKEKVQVWLQENLGIILGVCVGVAAVELLGMLLSLCLCRHIHSEDYSKVPKY</sequence>
<dbReference type="InParanoid" id="H0W0Q9"/>
<comment type="subunit">
    <text evidence="10">Forms homooligomers. Interacts directly with IGSF8. Interacts with EGFR. Interacts with VEGFA and PDGFA. Interacts with ITGA4. Interacts with ITGA6; this interaction reduces ITGA6 cell surface expression. Interacts with ITGB1. Interacts with TLR4; this interaction inhibits TLR4-mediated signaling pathway. Interacts with TLR9. Interacts with PLAUR.</text>
</comment>
<evidence type="ECO:0000313" key="13">
    <source>
        <dbReference type="Proteomes" id="UP000005447"/>
    </source>
</evidence>
<dbReference type="Pfam" id="PF00335">
    <property type="entry name" value="Tetraspanin"/>
    <property type="match status" value="1"/>
</dbReference>